<sequence length="337" mass="39432">MMWKIDKGDILKWLKSLKKDFEVIAPVKVHGEVLFMPLSDDTEITLDYTNTLESPKEFFLPKTEEMFNFRRKGEDFEITSKIDDKKRVLFGIRPCDVNALTLLDEVFGGKYRDPYYFSIRRNTTIVAMTCVQPDINCFCDSMGTGPSLSRDFDLLFTELDETYLVEVGTNKGEEILKLKKDLFKEADETRRDEKKRKIEAAKKKIKRRIDPFEISKKLKYVDDEIWRKLGERCMSCGGCSHVCPTCHCFDIRDIFVDEAGKRRRYWDSCMLPGFTRMAGGVNPRGTKESRIKQRYNCKFNYFFERYGRFGCVGCGRCTDVCQGNIDMVEFLKEMNHH</sequence>
<dbReference type="InterPro" id="IPR017900">
    <property type="entry name" value="4Fe4S_Fe_S_CS"/>
</dbReference>
<protein>
    <submittedName>
        <fullName evidence="2">Sulfite reductase</fullName>
    </submittedName>
</protein>
<dbReference type="Gene3D" id="1.10.1060.10">
    <property type="entry name" value="Alpha-helical ferredoxin"/>
    <property type="match status" value="1"/>
</dbReference>
<dbReference type="Proteomes" id="UP000320766">
    <property type="component" value="Unassembled WGS sequence"/>
</dbReference>
<evidence type="ECO:0000313" key="2">
    <source>
        <dbReference type="EMBL" id="RZN72668.1"/>
    </source>
</evidence>
<dbReference type="InterPro" id="IPR009051">
    <property type="entry name" value="Helical_ferredxn"/>
</dbReference>
<name>A0A520KZJ3_9EURY</name>
<proteinExistence type="predicted"/>
<comment type="caution">
    <text evidence="2">The sequence shown here is derived from an EMBL/GenBank/DDBJ whole genome shotgun (WGS) entry which is preliminary data.</text>
</comment>
<reference evidence="2 3" key="1">
    <citation type="journal article" date="2019" name="Nat. Microbiol.">
        <title>Wide diversity of methane and short-chain alkane metabolisms in uncultured archaea.</title>
        <authorList>
            <person name="Borrel G."/>
            <person name="Adam P.S."/>
            <person name="McKay L.J."/>
            <person name="Chen L.X."/>
            <person name="Sierra-Garcia I.N."/>
            <person name="Sieber C.M."/>
            <person name="Letourneur Q."/>
            <person name="Ghozlane A."/>
            <person name="Andersen G.L."/>
            <person name="Li W.J."/>
            <person name="Hallam S.J."/>
            <person name="Muyzer G."/>
            <person name="de Oliveira V.M."/>
            <person name="Inskeep W.P."/>
            <person name="Banfield J.F."/>
            <person name="Gribaldo S."/>
        </authorList>
    </citation>
    <scope>NUCLEOTIDE SEQUENCE [LARGE SCALE GENOMIC DNA]</scope>
    <source>
        <strain evidence="2">NM1b</strain>
    </source>
</reference>
<dbReference type="InterPro" id="IPR017896">
    <property type="entry name" value="4Fe4S_Fe-S-bd"/>
</dbReference>
<dbReference type="AlphaFoldDB" id="A0A520KZJ3"/>
<dbReference type="PANTHER" id="PTHR40447">
    <property type="entry name" value="ANAEROBIC SULFITE REDUCTASE SUBUNIT A"/>
    <property type="match status" value="1"/>
</dbReference>
<dbReference type="GO" id="GO:0051536">
    <property type="term" value="F:iron-sulfur cluster binding"/>
    <property type="evidence" value="ECO:0007669"/>
    <property type="project" value="InterPro"/>
</dbReference>
<gene>
    <name evidence="2" type="ORF">EF807_01380</name>
</gene>
<evidence type="ECO:0000313" key="3">
    <source>
        <dbReference type="Proteomes" id="UP000320766"/>
    </source>
</evidence>
<dbReference type="GO" id="GO:0016491">
    <property type="term" value="F:oxidoreductase activity"/>
    <property type="evidence" value="ECO:0007669"/>
    <property type="project" value="UniProtKB-ARBA"/>
</dbReference>
<evidence type="ECO:0000259" key="1">
    <source>
        <dbReference type="PROSITE" id="PS51379"/>
    </source>
</evidence>
<feature type="domain" description="4Fe-4S ferredoxin-type" evidence="1">
    <location>
        <begin position="299"/>
        <end position="330"/>
    </location>
</feature>
<dbReference type="PANTHER" id="PTHR40447:SF1">
    <property type="entry name" value="ANAEROBIC SULFITE REDUCTASE SUBUNIT A"/>
    <property type="match status" value="1"/>
</dbReference>
<organism evidence="2 3">
    <name type="scientific">Candidatus Methanolliviera hydrocarbonicum</name>
    <dbReference type="NCBI Taxonomy" id="2491085"/>
    <lineage>
        <taxon>Archaea</taxon>
        <taxon>Methanobacteriati</taxon>
        <taxon>Methanobacteriota</taxon>
        <taxon>Candidatus Methanoliparia</taxon>
        <taxon>Candidatus Methanoliparales</taxon>
        <taxon>Candidatus Methanollivieraceae</taxon>
        <taxon>Candidatus Methanolliviera</taxon>
    </lineage>
</organism>
<feature type="domain" description="4Fe-4S ferredoxin-type" evidence="1">
    <location>
        <begin position="223"/>
        <end position="254"/>
    </location>
</feature>
<dbReference type="Pfam" id="PF17179">
    <property type="entry name" value="Fer4_22"/>
    <property type="match status" value="1"/>
</dbReference>
<dbReference type="EMBL" id="RXIL01000026">
    <property type="protein sequence ID" value="RZN72668.1"/>
    <property type="molecule type" value="Genomic_DNA"/>
</dbReference>
<dbReference type="SUPFAM" id="SSF46548">
    <property type="entry name" value="alpha-helical ferredoxin"/>
    <property type="match status" value="1"/>
</dbReference>
<dbReference type="PROSITE" id="PS51379">
    <property type="entry name" value="4FE4S_FER_2"/>
    <property type="match status" value="2"/>
</dbReference>
<dbReference type="PROSITE" id="PS00198">
    <property type="entry name" value="4FE4S_FER_1"/>
    <property type="match status" value="1"/>
</dbReference>
<accession>A0A520KZJ3</accession>